<dbReference type="Pfam" id="PF08861">
    <property type="entry name" value="DUF1828"/>
    <property type="match status" value="1"/>
</dbReference>
<feature type="domain" description="DUF1828" evidence="1">
    <location>
        <begin position="22"/>
        <end position="108"/>
    </location>
</feature>
<dbReference type="AlphaFoldDB" id="E6QVB7"/>
<accession>E6QVB7</accession>
<organism evidence="2">
    <name type="scientific">mine drainage metagenome</name>
    <dbReference type="NCBI Taxonomy" id="410659"/>
    <lineage>
        <taxon>unclassified sequences</taxon>
        <taxon>metagenomes</taxon>
        <taxon>ecological metagenomes</taxon>
    </lineage>
</organism>
<dbReference type="EMBL" id="CABR01000127">
    <property type="protein sequence ID" value="CBI11190.1"/>
    <property type="molecule type" value="Genomic_DNA"/>
</dbReference>
<evidence type="ECO:0000313" key="2">
    <source>
        <dbReference type="EMBL" id="CBI11190.1"/>
    </source>
</evidence>
<dbReference type="InterPro" id="IPR014960">
    <property type="entry name" value="DUF1828"/>
</dbReference>
<comment type="caution">
    <text evidence="2">The sequence shown here is derived from an EMBL/GenBank/DDBJ whole genome shotgun (WGS) entry which is preliminary data.</text>
</comment>
<evidence type="ECO:0000259" key="1">
    <source>
        <dbReference type="Pfam" id="PF08861"/>
    </source>
</evidence>
<protein>
    <recommendedName>
        <fullName evidence="1">DUF1828 domain-containing protein</fullName>
    </recommendedName>
</protein>
<gene>
    <name evidence="2" type="ORF">CARN7_2003</name>
</gene>
<name>E6QVB7_9ZZZZ</name>
<proteinExistence type="predicted"/>
<reference evidence="2" key="1">
    <citation type="submission" date="2009-10" db="EMBL/GenBank/DDBJ databases">
        <title>Diversity of trophic interactions inside an arsenic-rich microbial ecosystem.</title>
        <authorList>
            <person name="Bertin P.N."/>
            <person name="Heinrich-Salmeron A."/>
            <person name="Pelletier E."/>
            <person name="Goulhen-Chollet F."/>
            <person name="Arsene-Ploetze F."/>
            <person name="Gallien S."/>
            <person name="Calteau A."/>
            <person name="Vallenet D."/>
            <person name="Casiot C."/>
            <person name="Chane-Woon-Ming B."/>
            <person name="Giloteaux L."/>
            <person name="Barakat M."/>
            <person name="Bonnefoy V."/>
            <person name="Bruneel O."/>
            <person name="Chandler M."/>
            <person name="Cleiss J."/>
            <person name="Duran R."/>
            <person name="Elbaz-Poulichet F."/>
            <person name="Fonknechten N."/>
            <person name="Lauga B."/>
            <person name="Mornico D."/>
            <person name="Ortet P."/>
            <person name="Schaeffer C."/>
            <person name="Siguier P."/>
            <person name="Alexander Thil Smith A."/>
            <person name="Van Dorsselaer A."/>
            <person name="Weissenbach J."/>
            <person name="Medigue C."/>
            <person name="Le Paslier D."/>
        </authorList>
    </citation>
    <scope>NUCLEOTIDE SEQUENCE</scope>
</reference>
<sequence>MKPDFCKSLVWRETPEGGQLVTPFRFDDGDSVVIFAHRLSQGWRLDDNGEALFRLATSGVDPESERVQARIADLQSLLGVQCDEDGETLYSLADNATIAERAFAVAEASAQLIALSCLRQQTRQPSGFREHVMDIVEQVAQAANVTMRRDVPADESQSILVDAYLATARPIMIIAATTPLRLMEAEMIFLDYARRKEPTYVLALVEDARAIGIKQYTRANYYTDKTVEFASDKAIADLISSQIPSPAH</sequence>